<sequence>MSSQSHDERLRVVKAAADTLRAAWAAEEAHRDSYIDEVERTFTEVENLFPGAGDCASNLFESAEGISVRAAEDILNDLLQTGPFPVEHELLDRLMAVVVKTSADQIGIIPSFPLQWHGYLQTPLNSACIGSTGGDGTHFSLIEVGGRITEDSPVVVTYPCDDQSYVVAESLYDFLCLGLHYGYFNYMDVFWDQSNASRTGWWFADDLEEDDRQLLKQLAEELNLKPLPPTAINRDALEEKYKGQIWYRSDWQVSS</sequence>
<reference evidence="1 2" key="1">
    <citation type="submission" date="2019-02" db="EMBL/GenBank/DDBJ databases">
        <title>Deep-cultivation of Planctomycetes and their phenomic and genomic characterization uncovers novel biology.</title>
        <authorList>
            <person name="Wiegand S."/>
            <person name="Jogler M."/>
            <person name="Boedeker C."/>
            <person name="Pinto D."/>
            <person name="Vollmers J."/>
            <person name="Rivas-Marin E."/>
            <person name="Kohn T."/>
            <person name="Peeters S.H."/>
            <person name="Heuer A."/>
            <person name="Rast P."/>
            <person name="Oberbeckmann S."/>
            <person name="Bunk B."/>
            <person name="Jeske O."/>
            <person name="Meyerdierks A."/>
            <person name="Storesund J.E."/>
            <person name="Kallscheuer N."/>
            <person name="Luecker S."/>
            <person name="Lage O.M."/>
            <person name="Pohl T."/>
            <person name="Merkel B.J."/>
            <person name="Hornburger P."/>
            <person name="Mueller R.-W."/>
            <person name="Bruemmer F."/>
            <person name="Labrenz M."/>
            <person name="Spormann A.M."/>
            <person name="Op den Camp H."/>
            <person name="Overmann J."/>
            <person name="Amann R."/>
            <person name="Jetten M.S.M."/>
            <person name="Mascher T."/>
            <person name="Medema M.H."/>
            <person name="Devos D.P."/>
            <person name="Kaster A.-K."/>
            <person name="Ovreas L."/>
            <person name="Rohde M."/>
            <person name="Galperin M.Y."/>
            <person name="Jogler C."/>
        </authorList>
    </citation>
    <scope>NUCLEOTIDE SEQUENCE [LARGE SCALE GENOMIC DNA]</scope>
    <source>
        <strain evidence="1 2">V22</strain>
    </source>
</reference>
<dbReference type="OrthoDB" id="264488at2"/>
<accession>A0A517T566</accession>
<protein>
    <submittedName>
        <fullName evidence="1">Uncharacterized protein</fullName>
    </submittedName>
</protein>
<keyword evidence="2" id="KW-1185">Reference proteome</keyword>
<evidence type="ECO:0000313" key="2">
    <source>
        <dbReference type="Proteomes" id="UP000319976"/>
    </source>
</evidence>
<name>A0A517T566_9PLAN</name>
<evidence type="ECO:0000313" key="1">
    <source>
        <dbReference type="EMBL" id="QDT63517.1"/>
    </source>
</evidence>
<gene>
    <name evidence="1" type="ORF">V22_07390</name>
</gene>
<dbReference type="Proteomes" id="UP000319976">
    <property type="component" value="Chromosome"/>
</dbReference>
<proteinExistence type="predicted"/>
<dbReference type="KEGG" id="chya:V22_07390"/>
<dbReference type="RefSeq" id="WP_145259898.1">
    <property type="nucleotide sequence ID" value="NZ_CP036316.1"/>
</dbReference>
<organism evidence="1 2">
    <name type="scientific">Calycomorphotria hydatis</name>
    <dbReference type="NCBI Taxonomy" id="2528027"/>
    <lineage>
        <taxon>Bacteria</taxon>
        <taxon>Pseudomonadati</taxon>
        <taxon>Planctomycetota</taxon>
        <taxon>Planctomycetia</taxon>
        <taxon>Planctomycetales</taxon>
        <taxon>Planctomycetaceae</taxon>
        <taxon>Calycomorphotria</taxon>
    </lineage>
</organism>
<dbReference type="EMBL" id="CP036316">
    <property type="protein sequence ID" value="QDT63517.1"/>
    <property type="molecule type" value="Genomic_DNA"/>
</dbReference>
<dbReference type="AlphaFoldDB" id="A0A517T566"/>